<dbReference type="RefSeq" id="WP_011557140.1">
    <property type="nucleotide sequence ID" value="NZ_BJVY01000009.1"/>
</dbReference>
<sequence length="124" mass="12893">MNPWKASLVVCVWLVACGGSEAPQRSYAGWSERVAASACAYEEQCGTLTVSREQCEADRIAAYAAVEPDLSRTESGAKAGCVQCMRARIDELDAATASGCQQSIDEARLLAVCGVDGAACAGVP</sequence>
<comment type="caution">
    <text evidence="1">The sequence shown here is derived from an EMBL/GenBank/DDBJ whole genome shotgun (WGS) entry which is preliminary data.</text>
</comment>
<dbReference type="EMBL" id="FNAJ01000015">
    <property type="protein sequence ID" value="SDE95368.1"/>
    <property type="molecule type" value="Genomic_DNA"/>
</dbReference>
<gene>
    <name evidence="1" type="ORF">MVI01_20810</name>
    <name evidence="2" type="ORF">SAMN04488504_115144</name>
</gene>
<organism evidence="1 4">
    <name type="scientific">Myxococcus virescens</name>
    <dbReference type="NCBI Taxonomy" id="83456"/>
    <lineage>
        <taxon>Bacteria</taxon>
        <taxon>Pseudomonadati</taxon>
        <taxon>Myxococcota</taxon>
        <taxon>Myxococcia</taxon>
        <taxon>Myxococcales</taxon>
        <taxon>Cystobacterineae</taxon>
        <taxon>Myxococcaceae</taxon>
        <taxon>Myxococcus</taxon>
    </lineage>
</organism>
<dbReference type="EMBL" id="BJVY01000009">
    <property type="protein sequence ID" value="GEL70297.1"/>
    <property type="molecule type" value="Genomic_DNA"/>
</dbReference>
<evidence type="ECO:0008006" key="5">
    <source>
        <dbReference type="Google" id="ProtNLM"/>
    </source>
</evidence>
<dbReference type="PROSITE" id="PS51257">
    <property type="entry name" value="PROKAR_LIPOPROTEIN"/>
    <property type="match status" value="1"/>
</dbReference>
<accession>A0A511H9S5</accession>
<keyword evidence="3" id="KW-1185">Reference proteome</keyword>
<evidence type="ECO:0000313" key="4">
    <source>
        <dbReference type="Proteomes" id="UP000321224"/>
    </source>
</evidence>
<dbReference type="AlphaFoldDB" id="A0A511H9S5"/>
<protein>
    <recommendedName>
        <fullName evidence="5">Lipoprotein</fullName>
    </recommendedName>
</protein>
<reference evidence="1 4" key="2">
    <citation type="submission" date="2019-07" db="EMBL/GenBank/DDBJ databases">
        <title>Whole genome shotgun sequence of Myxococcus virescens NBRC 100334.</title>
        <authorList>
            <person name="Hosoyama A."/>
            <person name="Uohara A."/>
            <person name="Ohji S."/>
            <person name="Ichikawa N."/>
        </authorList>
    </citation>
    <scope>NUCLEOTIDE SEQUENCE [LARGE SCALE GENOMIC DNA]</scope>
    <source>
        <strain evidence="1 4">NBRC 100334</strain>
    </source>
</reference>
<dbReference type="Proteomes" id="UP000321224">
    <property type="component" value="Unassembled WGS sequence"/>
</dbReference>
<evidence type="ECO:0000313" key="2">
    <source>
        <dbReference type="EMBL" id="SDE95368.1"/>
    </source>
</evidence>
<reference evidence="2 3" key="1">
    <citation type="submission" date="2016-10" db="EMBL/GenBank/DDBJ databases">
        <authorList>
            <person name="Varghese N."/>
            <person name="Submissions S."/>
        </authorList>
    </citation>
    <scope>NUCLEOTIDE SEQUENCE [LARGE SCALE GENOMIC DNA]</scope>
    <source>
        <strain evidence="2 3">DSM 2260</strain>
    </source>
</reference>
<proteinExistence type="predicted"/>
<dbReference type="GeneID" id="41364390"/>
<dbReference type="Proteomes" id="UP000198717">
    <property type="component" value="Unassembled WGS sequence"/>
</dbReference>
<evidence type="ECO:0000313" key="3">
    <source>
        <dbReference type="Proteomes" id="UP000198717"/>
    </source>
</evidence>
<evidence type="ECO:0000313" key="1">
    <source>
        <dbReference type="EMBL" id="GEL70297.1"/>
    </source>
</evidence>
<name>A0A511H9S5_9BACT</name>